<dbReference type="EMBL" id="AK090467">
    <property type="protein sequence ID" value="BAC03448.1"/>
    <property type="molecule type" value="mRNA"/>
</dbReference>
<feature type="region of interest" description="Disordered" evidence="1">
    <location>
        <begin position="23"/>
        <end position="53"/>
    </location>
</feature>
<organism evidence="2">
    <name type="scientific">Homo sapiens</name>
    <name type="common">Human</name>
    <dbReference type="NCBI Taxonomy" id="9606"/>
    <lineage>
        <taxon>Eukaryota</taxon>
        <taxon>Metazoa</taxon>
        <taxon>Chordata</taxon>
        <taxon>Craniata</taxon>
        <taxon>Vertebrata</taxon>
        <taxon>Euteleostomi</taxon>
        <taxon>Mammalia</taxon>
        <taxon>Eutheria</taxon>
        <taxon>Euarchontoglires</taxon>
        <taxon>Primates</taxon>
        <taxon>Haplorrhini</taxon>
        <taxon>Catarrhini</taxon>
        <taxon>Hominidae</taxon>
        <taxon>Homo</taxon>
    </lineage>
</organism>
<accession>Q8NF14</accession>
<sequence>SSSMNIVIFPEIHLSSQKKSPRWLSKPVRFRNKSSLPTPPTTTTTPHSAPFNDPAGLDCCLWVGELLKGGGGVNWNPGLQPSPELLPALPHSLTPGEERVHEN</sequence>
<gene>
    <name evidence="2" type="primary">FLJ00388</name>
</gene>
<reference evidence="2" key="1">
    <citation type="submission" date="2002-07" db="EMBL/GenBank/DDBJ databases">
        <title>The nucleotide sequence of a long cDNA clone isolated from human spleen.</title>
        <authorList>
            <person name="Jikuya H."/>
            <person name="Takano J."/>
            <person name="Kikuno R."/>
            <person name="Nagase T."/>
            <person name="Ohara O."/>
        </authorList>
    </citation>
    <scope>NUCLEOTIDE SEQUENCE</scope>
    <source>
        <tissue evidence="2">Spleen</tissue>
    </source>
</reference>
<dbReference type="AlphaFoldDB" id="Q8NF14"/>
<proteinExistence type="evidence at transcript level"/>
<evidence type="ECO:0000313" key="2">
    <source>
        <dbReference type="EMBL" id="BAC03448.1"/>
    </source>
</evidence>
<name>Q8NF14_HUMAN</name>
<evidence type="ECO:0000256" key="1">
    <source>
        <dbReference type="SAM" id="MobiDB-lite"/>
    </source>
</evidence>
<feature type="region of interest" description="Disordered" evidence="1">
    <location>
        <begin position="72"/>
        <end position="103"/>
    </location>
</feature>
<protein>
    <submittedName>
        <fullName evidence="2">FLJ00388 protein</fullName>
    </submittedName>
</protein>
<feature type="non-terminal residue" evidence="2">
    <location>
        <position position="1"/>
    </location>
</feature>